<sequence>MHSARGLRIQLSGHEPATSEIVPTAFLRVETNIVGPQLSEGDFYTGLPAHMRPKDATTHATVLKGELDYLDDLEIKRWRFGVHIVETITKTPHGLNYTYGAHLFGAPQLVGDTDVELPSARERIGLAWQVLKGRRRVVNE</sequence>
<proteinExistence type="predicted"/>
<dbReference type="EMBL" id="JAGSOV010000040">
    <property type="protein sequence ID" value="MCO1657121.1"/>
    <property type="molecule type" value="Genomic_DNA"/>
</dbReference>
<protein>
    <submittedName>
        <fullName evidence="1">Uncharacterized protein</fullName>
    </submittedName>
</protein>
<comment type="caution">
    <text evidence="1">The sequence shown here is derived from an EMBL/GenBank/DDBJ whole genome shotgun (WGS) entry which is preliminary data.</text>
</comment>
<dbReference type="Proteomes" id="UP001165283">
    <property type="component" value="Unassembled WGS sequence"/>
</dbReference>
<reference evidence="1" key="1">
    <citation type="submission" date="2021-04" db="EMBL/GenBank/DDBJ databases">
        <title>Pseudonocardia sp. nov., isolated from sandy soil of mangrove forest.</title>
        <authorList>
            <person name="Zan Z."/>
            <person name="Huang R."/>
            <person name="Liu W."/>
        </authorList>
    </citation>
    <scope>NUCLEOTIDE SEQUENCE</scope>
    <source>
        <strain evidence="1">S2-4</strain>
    </source>
</reference>
<organism evidence="1 2">
    <name type="scientific">Pseudonocardia humida</name>
    <dbReference type="NCBI Taxonomy" id="2800819"/>
    <lineage>
        <taxon>Bacteria</taxon>
        <taxon>Bacillati</taxon>
        <taxon>Actinomycetota</taxon>
        <taxon>Actinomycetes</taxon>
        <taxon>Pseudonocardiales</taxon>
        <taxon>Pseudonocardiaceae</taxon>
        <taxon>Pseudonocardia</taxon>
    </lineage>
</organism>
<name>A0ABT1A286_9PSEU</name>
<dbReference type="RefSeq" id="WP_252440511.1">
    <property type="nucleotide sequence ID" value="NZ_JAGSOV010000040.1"/>
</dbReference>
<accession>A0ABT1A286</accession>
<evidence type="ECO:0000313" key="1">
    <source>
        <dbReference type="EMBL" id="MCO1657121.1"/>
    </source>
</evidence>
<gene>
    <name evidence="1" type="ORF">KDL28_18835</name>
</gene>
<evidence type="ECO:0000313" key="2">
    <source>
        <dbReference type="Proteomes" id="UP001165283"/>
    </source>
</evidence>
<keyword evidence="2" id="KW-1185">Reference proteome</keyword>